<evidence type="ECO:0000313" key="2">
    <source>
        <dbReference type="Proteomes" id="UP000184267"/>
    </source>
</evidence>
<organism evidence="1 2">
    <name type="scientific">Trametes pubescens</name>
    <name type="common">White-rot fungus</name>
    <dbReference type="NCBI Taxonomy" id="154538"/>
    <lineage>
        <taxon>Eukaryota</taxon>
        <taxon>Fungi</taxon>
        <taxon>Dikarya</taxon>
        <taxon>Basidiomycota</taxon>
        <taxon>Agaricomycotina</taxon>
        <taxon>Agaricomycetes</taxon>
        <taxon>Polyporales</taxon>
        <taxon>Polyporaceae</taxon>
        <taxon>Trametes</taxon>
    </lineage>
</organism>
<evidence type="ECO:0000313" key="1">
    <source>
        <dbReference type="EMBL" id="OJT02607.1"/>
    </source>
</evidence>
<keyword evidence="2" id="KW-1185">Reference proteome</keyword>
<name>A0A1M2V4Z6_TRAPU</name>
<dbReference type="AlphaFoldDB" id="A0A1M2V4Z6"/>
<proteinExistence type="predicted"/>
<reference evidence="1 2" key="1">
    <citation type="submission" date="2016-10" db="EMBL/GenBank/DDBJ databases">
        <title>Genome sequence of the basidiomycete white-rot fungus Trametes pubescens.</title>
        <authorList>
            <person name="Makela M.R."/>
            <person name="Granchi Z."/>
            <person name="Peng M."/>
            <person name="De Vries R.P."/>
            <person name="Grigoriev I."/>
            <person name="Riley R."/>
            <person name="Hilden K."/>
        </authorList>
    </citation>
    <scope>NUCLEOTIDE SEQUENCE [LARGE SCALE GENOMIC DNA]</scope>
    <source>
        <strain evidence="1 2">FBCC735</strain>
    </source>
</reference>
<comment type="caution">
    <text evidence="1">The sequence shown here is derived from an EMBL/GenBank/DDBJ whole genome shotgun (WGS) entry which is preliminary data.</text>
</comment>
<dbReference type="EMBL" id="MNAD01001660">
    <property type="protein sequence ID" value="OJT02607.1"/>
    <property type="molecule type" value="Genomic_DNA"/>
</dbReference>
<gene>
    <name evidence="1" type="ORF">TRAPUB_6871</name>
</gene>
<dbReference type="Proteomes" id="UP000184267">
    <property type="component" value="Unassembled WGS sequence"/>
</dbReference>
<accession>A0A1M2V4Z6</accession>
<protein>
    <submittedName>
        <fullName evidence="1">Uncharacterized protein</fullName>
    </submittedName>
</protein>
<sequence length="93" mass="10397">MSDAFKAFEYIVGAVAARPARRGLVHLDDVLRSVKASLDRSEVQGKKNRNHDNDGLELEAEVVEDDETKSKQRSLVAHFHLEPSMSLFDADCL</sequence>